<accession>A0A1J5TYY2</accession>
<reference evidence="1 2" key="1">
    <citation type="submission" date="2016-08" db="EMBL/GenBank/DDBJ databases">
        <title>New Insights into Marine Group III Euryarchaeota, from dark to light.</title>
        <authorList>
            <person name="Haro-Moreno J.M."/>
            <person name="Rodriguez-Valera F."/>
            <person name="Lopez-Garcia P."/>
            <person name="Moreira D."/>
            <person name="Martin-Cuadrado A.B."/>
        </authorList>
    </citation>
    <scope>NUCLEOTIDE SEQUENCE [LARGE SCALE GENOMIC DNA]</scope>
    <source>
        <strain evidence="1">CG-Epi4</strain>
    </source>
</reference>
<dbReference type="AlphaFoldDB" id="A0A1J5TYY2"/>
<sequence length="83" mass="9583">MAELVKKLKLPKPDGFLYFVEDDCSVWKHKGGHKELISEGSSEREKGYLYFIDVNGNLARRINPQERDVETKELFKPGTQTVK</sequence>
<name>A0A1J5TYY2_9ARCH</name>
<evidence type="ECO:0000313" key="2">
    <source>
        <dbReference type="Proteomes" id="UP000183375"/>
    </source>
</evidence>
<organism evidence="1 2">
    <name type="scientific">Marine Group III euryarchaeote CG-Epi4</name>
    <dbReference type="NCBI Taxonomy" id="1888998"/>
    <lineage>
        <taxon>Archaea</taxon>
        <taxon>Methanobacteriati</taxon>
        <taxon>Thermoplasmatota</taxon>
        <taxon>Thermoplasmata</taxon>
        <taxon>Candidatus Thermoprofundales</taxon>
    </lineage>
</organism>
<proteinExistence type="predicted"/>
<gene>
    <name evidence="1" type="ORF">BEU01_00315</name>
</gene>
<dbReference type="EMBL" id="MIYX01000001">
    <property type="protein sequence ID" value="OIR21749.1"/>
    <property type="molecule type" value="Genomic_DNA"/>
</dbReference>
<protein>
    <submittedName>
        <fullName evidence="1">Uncharacterized protein</fullName>
    </submittedName>
</protein>
<evidence type="ECO:0000313" key="1">
    <source>
        <dbReference type="EMBL" id="OIR21749.1"/>
    </source>
</evidence>
<dbReference type="Proteomes" id="UP000183375">
    <property type="component" value="Unassembled WGS sequence"/>
</dbReference>
<comment type="caution">
    <text evidence="1">The sequence shown here is derived from an EMBL/GenBank/DDBJ whole genome shotgun (WGS) entry which is preliminary data.</text>
</comment>